<comment type="caution">
    <text evidence="2">The sequence shown here is derived from an EMBL/GenBank/DDBJ whole genome shotgun (WGS) entry which is preliminary data.</text>
</comment>
<dbReference type="PRINTS" id="PR00420">
    <property type="entry name" value="RNGMNOXGNASE"/>
</dbReference>
<feature type="domain" description="FAD-binding" evidence="1">
    <location>
        <begin position="5"/>
        <end position="318"/>
    </location>
</feature>
<dbReference type="PANTHER" id="PTHR42685">
    <property type="entry name" value="GERANYLGERANYL DIPHOSPHATE REDUCTASE"/>
    <property type="match status" value="1"/>
</dbReference>
<sequence>MLNYDLIVCGAGPAGAIAATSAAQAGLKVALLEKHILPRHKTCGGGTPMVMQAFLRDLVPAAFVEATVLSMRHTWNFGDPYLANINAPGAEHPLSLWMVQRSLFDNALAQRAAQAGADLRDGLAVRSIVVEGDRVRVSAQAGKAHGTLSKGDAFIATARTVIGADGANGITANAANLRQKRSIALGMEVEFPHEWGTGHPDLRPDVAHLEYGAVKRGYAWVFPKAEHLNIGAGLFRPTRQDARGDRQAGNELRQAILHYLEALQIPHDPTQMRFHAHPLPLWSGKEQLHTRDGRILLIGDAAGLINPFFGDGLLHAVKSGAIAAECVAENAVERYSDRIHAEFAANFDAALNLARFFYQYPGVCYKYGVKNPKAARLATELLCGELSFNSVFGRAVNRIRRSMTDGFLGHSASSEV</sequence>
<dbReference type="NCBIfam" id="TIGR02032">
    <property type="entry name" value="GG-red-SF"/>
    <property type="match status" value="1"/>
</dbReference>
<evidence type="ECO:0000313" key="2">
    <source>
        <dbReference type="EMBL" id="MEP1059915.1"/>
    </source>
</evidence>
<dbReference type="SUPFAM" id="SSF51905">
    <property type="entry name" value="FAD/NAD(P)-binding domain"/>
    <property type="match status" value="1"/>
</dbReference>
<dbReference type="EMBL" id="JAMPLM010000013">
    <property type="protein sequence ID" value="MEP1059915.1"/>
    <property type="molecule type" value="Genomic_DNA"/>
</dbReference>
<name>A0ABV0KL69_9CYAN</name>
<dbReference type="RefSeq" id="WP_190449639.1">
    <property type="nucleotide sequence ID" value="NZ_JAMPLM010000013.1"/>
</dbReference>
<gene>
    <name evidence="2" type="ORF">NDI38_15860</name>
</gene>
<dbReference type="Gene3D" id="3.50.50.60">
    <property type="entry name" value="FAD/NAD(P)-binding domain"/>
    <property type="match status" value="1"/>
</dbReference>
<protein>
    <submittedName>
        <fullName evidence="2">Geranylgeranyl reductase family protein</fullName>
    </submittedName>
</protein>
<dbReference type="PANTHER" id="PTHR42685:SF22">
    <property type="entry name" value="CONDITIONED MEDIUM FACTOR RECEPTOR 1"/>
    <property type="match status" value="1"/>
</dbReference>
<accession>A0ABV0KL69</accession>
<organism evidence="2 3">
    <name type="scientific">Stenomitos frigidus AS-A4</name>
    <dbReference type="NCBI Taxonomy" id="2933935"/>
    <lineage>
        <taxon>Bacteria</taxon>
        <taxon>Bacillati</taxon>
        <taxon>Cyanobacteriota</taxon>
        <taxon>Cyanophyceae</taxon>
        <taxon>Leptolyngbyales</taxon>
        <taxon>Leptolyngbyaceae</taxon>
        <taxon>Stenomitos</taxon>
    </lineage>
</organism>
<dbReference type="Pfam" id="PF01494">
    <property type="entry name" value="FAD_binding_3"/>
    <property type="match status" value="1"/>
</dbReference>
<reference evidence="2 3" key="1">
    <citation type="submission" date="2022-04" db="EMBL/GenBank/DDBJ databases">
        <title>Positive selection, recombination, and allopatry shape intraspecific diversity of widespread and dominant cyanobacteria.</title>
        <authorList>
            <person name="Wei J."/>
            <person name="Shu W."/>
            <person name="Hu C."/>
        </authorList>
    </citation>
    <scope>NUCLEOTIDE SEQUENCE [LARGE SCALE GENOMIC DNA]</scope>
    <source>
        <strain evidence="2 3">AS-A4</strain>
    </source>
</reference>
<dbReference type="Proteomes" id="UP001476950">
    <property type="component" value="Unassembled WGS sequence"/>
</dbReference>
<dbReference type="InterPro" id="IPR002938">
    <property type="entry name" value="FAD-bd"/>
</dbReference>
<dbReference type="InterPro" id="IPR050407">
    <property type="entry name" value="Geranylgeranyl_reductase"/>
</dbReference>
<keyword evidence="3" id="KW-1185">Reference proteome</keyword>
<evidence type="ECO:0000313" key="3">
    <source>
        <dbReference type="Proteomes" id="UP001476950"/>
    </source>
</evidence>
<dbReference type="InterPro" id="IPR036188">
    <property type="entry name" value="FAD/NAD-bd_sf"/>
</dbReference>
<proteinExistence type="predicted"/>
<evidence type="ECO:0000259" key="1">
    <source>
        <dbReference type="Pfam" id="PF01494"/>
    </source>
</evidence>
<dbReference type="InterPro" id="IPR011777">
    <property type="entry name" value="Geranylgeranyl_Rdtase_fam"/>
</dbReference>